<dbReference type="InterPro" id="IPR000644">
    <property type="entry name" value="CBS_dom"/>
</dbReference>
<proteinExistence type="predicted"/>
<organism evidence="5 6">
    <name type="scientific">Anoxybacillus ayderensis</name>
    <dbReference type="NCBI Taxonomy" id="265546"/>
    <lineage>
        <taxon>Bacteria</taxon>
        <taxon>Bacillati</taxon>
        <taxon>Bacillota</taxon>
        <taxon>Bacilli</taxon>
        <taxon>Bacillales</taxon>
        <taxon>Anoxybacillaceae</taxon>
        <taxon>Anoxybacillus</taxon>
    </lineage>
</organism>
<dbReference type="PATRIC" id="fig|265546.4.peg.1233"/>
<dbReference type="Pfam" id="PF01842">
    <property type="entry name" value="ACT"/>
    <property type="match status" value="1"/>
</dbReference>
<evidence type="ECO:0000259" key="3">
    <source>
        <dbReference type="PROSITE" id="PS51371"/>
    </source>
</evidence>
<dbReference type="Gene3D" id="3.30.70.260">
    <property type="match status" value="1"/>
</dbReference>
<dbReference type="SUPFAM" id="SSF54631">
    <property type="entry name" value="CBS-domain pair"/>
    <property type="match status" value="1"/>
</dbReference>
<evidence type="ECO:0000256" key="2">
    <source>
        <dbReference type="PROSITE-ProRule" id="PRU00703"/>
    </source>
</evidence>
<dbReference type="PANTHER" id="PTHR43080:SF2">
    <property type="entry name" value="CBS DOMAIN-CONTAINING PROTEIN"/>
    <property type="match status" value="1"/>
</dbReference>
<feature type="domain" description="ACT" evidence="4">
    <location>
        <begin position="139"/>
        <end position="212"/>
    </location>
</feature>
<dbReference type="Gene3D" id="3.10.580.10">
    <property type="entry name" value="CBS-domain"/>
    <property type="match status" value="1"/>
</dbReference>
<dbReference type="AlphaFoldDB" id="A0A0D0H0H9"/>
<dbReference type="PANTHER" id="PTHR43080">
    <property type="entry name" value="CBS DOMAIN-CONTAINING PROTEIN CBSX3, MITOCHONDRIAL"/>
    <property type="match status" value="1"/>
</dbReference>
<dbReference type="EC" id="1.1.1.205" evidence="5"/>
<dbReference type="PROSITE" id="PS51671">
    <property type="entry name" value="ACT"/>
    <property type="match status" value="1"/>
</dbReference>
<dbReference type="RefSeq" id="WP_021095609.1">
    <property type="nucleotide sequence ID" value="NZ_ANOC01000047.1"/>
</dbReference>
<comment type="caution">
    <text evidence="5">The sequence shown here is derived from an EMBL/GenBank/DDBJ whole genome shotgun (WGS) entry which is preliminary data.</text>
</comment>
<dbReference type="Pfam" id="PF00571">
    <property type="entry name" value="CBS"/>
    <property type="match status" value="2"/>
</dbReference>
<dbReference type="SMART" id="SM00116">
    <property type="entry name" value="CBS"/>
    <property type="match status" value="2"/>
</dbReference>
<name>A0A0D0H0H9_9BACL</name>
<dbReference type="PROSITE" id="PS51371">
    <property type="entry name" value="CBS"/>
    <property type="match status" value="2"/>
</dbReference>
<evidence type="ECO:0000256" key="1">
    <source>
        <dbReference type="ARBA" id="ARBA00023122"/>
    </source>
</evidence>
<evidence type="ECO:0000313" key="5">
    <source>
        <dbReference type="EMBL" id="KIP21561.1"/>
    </source>
</evidence>
<dbReference type="GO" id="GO:0003938">
    <property type="term" value="F:IMP dehydrogenase activity"/>
    <property type="evidence" value="ECO:0007669"/>
    <property type="project" value="UniProtKB-EC"/>
</dbReference>
<feature type="domain" description="CBS" evidence="3">
    <location>
        <begin position="6"/>
        <end position="70"/>
    </location>
</feature>
<reference evidence="5 6" key="1">
    <citation type="submission" date="2015-01" db="EMBL/GenBank/DDBJ databases">
        <title>Genome sequence of Anoxybacillus ayderensis strain AB04.</title>
        <authorList>
            <person name="Belduz A.O."/>
            <person name="Canakci S."/>
            <person name="Chan K.-G."/>
            <person name="Kahar U.M."/>
            <person name="Yaakob A.S."/>
            <person name="Chan C.S."/>
            <person name="Goh K.M."/>
        </authorList>
    </citation>
    <scope>NUCLEOTIDE SEQUENCE [LARGE SCALE GENOMIC DNA]</scope>
    <source>
        <strain evidence="5 6">AB04</strain>
    </source>
</reference>
<dbReference type="CDD" id="cd04584">
    <property type="entry name" value="CBS_pair_AcuB_like"/>
    <property type="match status" value="1"/>
</dbReference>
<dbReference type="Proteomes" id="UP000032047">
    <property type="component" value="Unassembled WGS sequence"/>
</dbReference>
<dbReference type="InterPro" id="IPR046342">
    <property type="entry name" value="CBS_dom_sf"/>
</dbReference>
<dbReference type="EMBL" id="JXTG01000004">
    <property type="protein sequence ID" value="KIP21561.1"/>
    <property type="molecule type" value="Genomic_DNA"/>
</dbReference>
<dbReference type="InterPro" id="IPR051257">
    <property type="entry name" value="Diverse_CBS-Domain"/>
</dbReference>
<accession>A0A0D0H0H9</accession>
<dbReference type="InterPro" id="IPR045865">
    <property type="entry name" value="ACT-like_dom_sf"/>
</dbReference>
<dbReference type="InterPro" id="IPR002912">
    <property type="entry name" value="ACT_dom"/>
</dbReference>
<protein>
    <submittedName>
        <fullName evidence="5">Inosine-5'-monophosphate dehydrogenase</fullName>
        <ecNumber evidence="5">1.1.1.205</ecNumber>
    </submittedName>
</protein>
<keyword evidence="5" id="KW-0560">Oxidoreductase</keyword>
<evidence type="ECO:0000259" key="4">
    <source>
        <dbReference type="PROSITE" id="PS51671"/>
    </source>
</evidence>
<gene>
    <name evidence="5" type="ORF">JV16_01240</name>
</gene>
<feature type="domain" description="CBS" evidence="3">
    <location>
        <begin position="78"/>
        <end position="136"/>
    </location>
</feature>
<evidence type="ECO:0000313" key="6">
    <source>
        <dbReference type="Proteomes" id="UP000032047"/>
    </source>
</evidence>
<sequence length="214" mass="24135">MIVEQMMKTDVIALKPSNTIADALSIVKQKNIRHLPIVDDEYHVIGIVTDRDLRDASPSIFHANEHLEDLQKPLSTIMKTNVITGHPLDFVEEVAALFYEHRISCMPIVKENKLVGIITESDLLYTLVQLTGAHQPGSQIEIKVPNRTGMLSEVTSMFQKRNINISSVLVYPDQDEKYKVLVFRIQTMNPMAIIEDLKAQGYDVLWPNLPGVSS</sequence>
<dbReference type="SUPFAM" id="SSF55021">
    <property type="entry name" value="ACT-like"/>
    <property type="match status" value="1"/>
</dbReference>
<dbReference type="CDD" id="cd04883">
    <property type="entry name" value="ACT_AcuB"/>
    <property type="match status" value="1"/>
</dbReference>
<keyword evidence="6" id="KW-1185">Reference proteome</keyword>
<keyword evidence="1 2" id="KW-0129">CBS domain</keyword>